<organism evidence="1 2">
    <name type="scientific">Portunus trituberculatus</name>
    <name type="common">Swimming crab</name>
    <name type="synonym">Neptunus trituberculatus</name>
    <dbReference type="NCBI Taxonomy" id="210409"/>
    <lineage>
        <taxon>Eukaryota</taxon>
        <taxon>Metazoa</taxon>
        <taxon>Ecdysozoa</taxon>
        <taxon>Arthropoda</taxon>
        <taxon>Crustacea</taxon>
        <taxon>Multicrustacea</taxon>
        <taxon>Malacostraca</taxon>
        <taxon>Eumalacostraca</taxon>
        <taxon>Eucarida</taxon>
        <taxon>Decapoda</taxon>
        <taxon>Pleocyemata</taxon>
        <taxon>Brachyura</taxon>
        <taxon>Eubrachyura</taxon>
        <taxon>Portunoidea</taxon>
        <taxon>Portunidae</taxon>
        <taxon>Portuninae</taxon>
        <taxon>Portunus</taxon>
    </lineage>
</organism>
<evidence type="ECO:0000313" key="2">
    <source>
        <dbReference type="Proteomes" id="UP000324222"/>
    </source>
</evidence>
<sequence>MEVMDNAGQWSNELQLIMINTMDQWVEESRRYRGEEEQSLLDLVFTKKPEAPPIIQYLSAMGRSDHVTLELEIQEDGIRYRDDYKKGY</sequence>
<name>A0A5B7G890_PORTR</name>
<protein>
    <submittedName>
        <fullName evidence="1">Uncharacterized protein</fullName>
    </submittedName>
</protein>
<dbReference type="AlphaFoldDB" id="A0A5B7G890"/>
<proteinExistence type="predicted"/>
<gene>
    <name evidence="1" type="ORF">E2C01_046620</name>
</gene>
<reference evidence="1 2" key="1">
    <citation type="submission" date="2019-05" db="EMBL/GenBank/DDBJ databases">
        <title>Another draft genome of Portunus trituberculatus and its Hox gene families provides insights of decapod evolution.</title>
        <authorList>
            <person name="Jeong J.-H."/>
            <person name="Song I."/>
            <person name="Kim S."/>
            <person name="Choi T."/>
            <person name="Kim D."/>
            <person name="Ryu S."/>
            <person name="Kim W."/>
        </authorList>
    </citation>
    <scope>NUCLEOTIDE SEQUENCE [LARGE SCALE GENOMIC DNA]</scope>
    <source>
        <tissue evidence="1">Muscle</tissue>
    </source>
</reference>
<accession>A0A5B7G890</accession>
<dbReference type="EMBL" id="VSRR010011119">
    <property type="protein sequence ID" value="MPC52744.1"/>
    <property type="molecule type" value="Genomic_DNA"/>
</dbReference>
<evidence type="ECO:0000313" key="1">
    <source>
        <dbReference type="EMBL" id="MPC52744.1"/>
    </source>
</evidence>
<comment type="caution">
    <text evidence="1">The sequence shown here is derived from an EMBL/GenBank/DDBJ whole genome shotgun (WGS) entry which is preliminary data.</text>
</comment>
<keyword evidence="2" id="KW-1185">Reference proteome</keyword>
<dbReference type="Proteomes" id="UP000324222">
    <property type="component" value="Unassembled WGS sequence"/>
</dbReference>